<evidence type="ECO:0000313" key="2">
    <source>
        <dbReference type="EMBL" id="OMH80128.1"/>
    </source>
</evidence>
<evidence type="ECO:0000259" key="1">
    <source>
        <dbReference type="PROSITE" id="PS50108"/>
    </source>
</evidence>
<sequence length="75" mass="8021">MIGNPTNFTHAVHLGIGNLSDDDTIIAEDLSKIHVANPGGGEFRVDEGVQTPILNENKKTQVNRAEGDNPMLVAI</sequence>
<reference evidence="4" key="2">
    <citation type="submission" date="2017-01" db="EMBL/GenBank/DDBJ databases">
        <authorList>
            <person name="Wang Y."/>
            <person name="White M."/>
            <person name="Kvist S."/>
            <person name="Moncalvo J.-M."/>
        </authorList>
    </citation>
    <scope>NUCLEOTIDE SEQUENCE [LARGE SCALE GENOMIC DNA]</scope>
    <source>
        <strain evidence="4">COL-18-3</strain>
    </source>
</reference>
<evidence type="ECO:0000313" key="4">
    <source>
        <dbReference type="Proteomes" id="UP000188320"/>
    </source>
</evidence>
<reference evidence="3" key="1">
    <citation type="submission" date="2017-01" db="EMBL/GenBank/DDBJ databases">
        <authorList>
            <person name="Mah S.A."/>
            <person name="Swanson W.J."/>
            <person name="Moy G.W."/>
            <person name="Vacquier V.D."/>
        </authorList>
    </citation>
    <scope>NUCLEOTIDE SEQUENCE [LARGE SCALE GENOMIC DNA]</scope>
    <source>
        <strain evidence="3">COL-18-3</strain>
    </source>
</reference>
<dbReference type="EMBL" id="LSSK01000635">
    <property type="protein sequence ID" value="OMH82587.1"/>
    <property type="molecule type" value="Genomic_DNA"/>
</dbReference>
<dbReference type="InterPro" id="IPR000095">
    <property type="entry name" value="CRIB_dom"/>
</dbReference>
<accession>A0A1R1PNP4</accession>
<dbReference type="Proteomes" id="UP000188320">
    <property type="component" value="Unassembled WGS sequence"/>
</dbReference>
<keyword evidence="4" id="KW-1185">Reference proteome</keyword>
<proteinExistence type="predicted"/>
<comment type="caution">
    <text evidence="3">The sequence shown here is derived from an EMBL/GenBank/DDBJ whole genome shotgun (WGS) entry which is preliminary data.</text>
</comment>
<dbReference type="OrthoDB" id="5559822at2759"/>
<organism evidence="3 4">
    <name type="scientific">Zancudomyces culisetae</name>
    <name type="common">Gut fungus</name>
    <name type="synonym">Smittium culisetae</name>
    <dbReference type="NCBI Taxonomy" id="1213189"/>
    <lineage>
        <taxon>Eukaryota</taxon>
        <taxon>Fungi</taxon>
        <taxon>Fungi incertae sedis</taxon>
        <taxon>Zoopagomycota</taxon>
        <taxon>Kickxellomycotina</taxon>
        <taxon>Harpellomycetes</taxon>
        <taxon>Harpellales</taxon>
        <taxon>Legeriomycetaceae</taxon>
        <taxon>Zancudomyces</taxon>
    </lineage>
</organism>
<dbReference type="EMBL" id="LSSK01001304">
    <property type="protein sequence ID" value="OMH80128.1"/>
    <property type="molecule type" value="Genomic_DNA"/>
</dbReference>
<dbReference type="PROSITE" id="PS50108">
    <property type="entry name" value="CRIB"/>
    <property type="match status" value="1"/>
</dbReference>
<name>A0A1R1PNP4_ZANCU</name>
<evidence type="ECO:0000313" key="3">
    <source>
        <dbReference type="EMBL" id="OMH82587.1"/>
    </source>
</evidence>
<dbReference type="AlphaFoldDB" id="A0A1R1PNP4"/>
<feature type="domain" description="CRIB" evidence="1">
    <location>
        <begin position="2"/>
        <end position="15"/>
    </location>
</feature>
<dbReference type="Pfam" id="PF00786">
    <property type="entry name" value="PBD"/>
    <property type="match status" value="1"/>
</dbReference>
<gene>
    <name evidence="3" type="ORF">AX774_g3939</name>
    <name evidence="2" type="ORF">AX774_g6455</name>
</gene>
<protein>
    <recommendedName>
        <fullName evidence="1">CRIB domain-containing protein</fullName>
    </recommendedName>
</protein>